<dbReference type="AlphaFoldDB" id="A0AAV4A8N9"/>
<protein>
    <submittedName>
        <fullName evidence="2">Uncharacterized protein</fullName>
    </submittedName>
</protein>
<reference evidence="2 3" key="1">
    <citation type="journal article" date="2021" name="Elife">
        <title>Chloroplast acquisition without the gene transfer in kleptoplastic sea slugs, Plakobranchus ocellatus.</title>
        <authorList>
            <person name="Maeda T."/>
            <person name="Takahashi S."/>
            <person name="Yoshida T."/>
            <person name="Shimamura S."/>
            <person name="Takaki Y."/>
            <person name="Nagai Y."/>
            <person name="Toyoda A."/>
            <person name="Suzuki Y."/>
            <person name="Arimoto A."/>
            <person name="Ishii H."/>
            <person name="Satoh N."/>
            <person name="Nishiyama T."/>
            <person name="Hasebe M."/>
            <person name="Maruyama T."/>
            <person name="Minagawa J."/>
            <person name="Obokata J."/>
            <person name="Shigenobu S."/>
        </authorList>
    </citation>
    <scope>NUCLEOTIDE SEQUENCE [LARGE SCALE GENOMIC DNA]</scope>
</reference>
<organism evidence="2 3">
    <name type="scientific">Plakobranchus ocellatus</name>
    <dbReference type="NCBI Taxonomy" id="259542"/>
    <lineage>
        <taxon>Eukaryota</taxon>
        <taxon>Metazoa</taxon>
        <taxon>Spiralia</taxon>
        <taxon>Lophotrochozoa</taxon>
        <taxon>Mollusca</taxon>
        <taxon>Gastropoda</taxon>
        <taxon>Heterobranchia</taxon>
        <taxon>Euthyneura</taxon>
        <taxon>Panpulmonata</taxon>
        <taxon>Sacoglossa</taxon>
        <taxon>Placobranchoidea</taxon>
        <taxon>Plakobranchidae</taxon>
        <taxon>Plakobranchus</taxon>
    </lineage>
</organism>
<gene>
    <name evidence="2" type="ORF">PoB_002968500</name>
</gene>
<dbReference type="EMBL" id="BLXT01003724">
    <property type="protein sequence ID" value="GFO03180.1"/>
    <property type="molecule type" value="Genomic_DNA"/>
</dbReference>
<accession>A0AAV4A8N9</accession>
<name>A0AAV4A8N9_9GAST</name>
<feature type="compositionally biased region" description="Basic and acidic residues" evidence="1">
    <location>
        <begin position="33"/>
        <end position="55"/>
    </location>
</feature>
<evidence type="ECO:0000313" key="2">
    <source>
        <dbReference type="EMBL" id="GFO03180.1"/>
    </source>
</evidence>
<comment type="caution">
    <text evidence="2">The sequence shown here is derived from an EMBL/GenBank/DDBJ whole genome shotgun (WGS) entry which is preliminary data.</text>
</comment>
<evidence type="ECO:0000256" key="1">
    <source>
        <dbReference type="SAM" id="MobiDB-lite"/>
    </source>
</evidence>
<evidence type="ECO:0000313" key="3">
    <source>
        <dbReference type="Proteomes" id="UP000735302"/>
    </source>
</evidence>
<keyword evidence="3" id="KW-1185">Reference proteome</keyword>
<dbReference type="Proteomes" id="UP000735302">
    <property type="component" value="Unassembled WGS sequence"/>
</dbReference>
<sequence length="116" mass="13189">MKGMVVFMMNIIFISKQMMIMIDSQTNDDANDESSHDELPENSHTNSDKSGEGSHDTFFYDPQTNGIPNDEEVREGCSFADGQPLLNYDFMSLERLILCLAENENTRVFKELPEGK</sequence>
<feature type="region of interest" description="Disordered" evidence="1">
    <location>
        <begin position="25"/>
        <end position="75"/>
    </location>
</feature>
<proteinExistence type="predicted"/>